<feature type="region of interest" description="Disordered" evidence="1">
    <location>
        <begin position="114"/>
        <end position="170"/>
    </location>
</feature>
<dbReference type="AlphaFoldDB" id="A0A8H4QGA6"/>
<dbReference type="Proteomes" id="UP000521872">
    <property type="component" value="Unassembled WGS sequence"/>
</dbReference>
<feature type="region of interest" description="Disordered" evidence="1">
    <location>
        <begin position="1"/>
        <end position="41"/>
    </location>
</feature>
<gene>
    <name evidence="2" type="ORF">D9613_006680</name>
</gene>
<organism evidence="2 3">
    <name type="scientific">Agrocybe pediades</name>
    <dbReference type="NCBI Taxonomy" id="84607"/>
    <lineage>
        <taxon>Eukaryota</taxon>
        <taxon>Fungi</taxon>
        <taxon>Dikarya</taxon>
        <taxon>Basidiomycota</taxon>
        <taxon>Agaricomycotina</taxon>
        <taxon>Agaricomycetes</taxon>
        <taxon>Agaricomycetidae</taxon>
        <taxon>Agaricales</taxon>
        <taxon>Agaricineae</taxon>
        <taxon>Strophariaceae</taxon>
        <taxon>Agrocybe</taxon>
    </lineage>
</organism>
<evidence type="ECO:0000256" key="1">
    <source>
        <dbReference type="SAM" id="MobiDB-lite"/>
    </source>
</evidence>
<keyword evidence="3" id="KW-1185">Reference proteome</keyword>
<accession>A0A8H4QGA6</accession>
<reference evidence="2 3" key="1">
    <citation type="submission" date="2019-12" db="EMBL/GenBank/DDBJ databases">
        <authorList>
            <person name="Floudas D."/>
            <person name="Bentzer J."/>
            <person name="Ahren D."/>
            <person name="Johansson T."/>
            <person name="Persson P."/>
            <person name="Tunlid A."/>
        </authorList>
    </citation>
    <scope>NUCLEOTIDE SEQUENCE [LARGE SCALE GENOMIC DNA]</scope>
    <source>
        <strain evidence="2 3">CBS 102.39</strain>
    </source>
</reference>
<evidence type="ECO:0000313" key="3">
    <source>
        <dbReference type="Proteomes" id="UP000521872"/>
    </source>
</evidence>
<comment type="caution">
    <text evidence="2">The sequence shown here is derived from an EMBL/GenBank/DDBJ whole genome shotgun (WGS) entry which is preliminary data.</text>
</comment>
<name>A0A8H4QGA6_9AGAR</name>
<protein>
    <submittedName>
        <fullName evidence="2">Uncharacterized protein</fullName>
    </submittedName>
</protein>
<dbReference type="EMBL" id="JAACJL010000058">
    <property type="protein sequence ID" value="KAF4610502.1"/>
    <property type="molecule type" value="Genomic_DNA"/>
</dbReference>
<evidence type="ECO:0000313" key="2">
    <source>
        <dbReference type="EMBL" id="KAF4610502.1"/>
    </source>
</evidence>
<feature type="compositionally biased region" description="Low complexity" evidence="1">
    <location>
        <begin position="159"/>
        <end position="170"/>
    </location>
</feature>
<proteinExistence type="predicted"/>
<sequence>MSIDPWCLTARPPSYRSTIEPVRSHPPPRRPLPSPNRHPATVRDVPAVFITDFTPCDSPEPSNDIHFEDMQSENIPSSRSIIDTPPTRPRTPLSKFWLPIRFNAAPSLRSVSSVPSFARPRQGSFPSAVPPLPSPARHRQRSLPSENLDQECEPDPFPFEKSPSSSSTFLPQSAPARNVIYSFMPTGLNTMALVPSRATGSPNLQEPQYKITVNMNCFIPSSYITQIHRDHQMISQFEMGVKTSPNSLKIADYDGFISSFLSKSGSRNKGTWFWNPLNIGLKYCLKWDYDKRPCTCRSTAFGDGPILAYFSSPYGLESTSSVAILEITPAGQEYVDHILTSLMIIERKRLTPE</sequence>